<gene>
    <name evidence="7" type="ORF">EBB54_12065</name>
</gene>
<dbReference type="RefSeq" id="WP_125127574.1">
    <property type="nucleotide sequence ID" value="NZ_RHJS01000002.1"/>
</dbReference>
<keyword evidence="2 5" id="KW-0812">Transmembrane</keyword>
<dbReference type="Proteomes" id="UP000274920">
    <property type="component" value="Unassembled WGS sequence"/>
</dbReference>
<keyword evidence="3 5" id="KW-1133">Transmembrane helix</keyword>
<evidence type="ECO:0000313" key="7">
    <source>
        <dbReference type="EMBL" id="RRK32026.1"/>
    </source>
</evidence>
<reference evidence="7" key="1">
    <citation type="submission" date="2018-10" db="EMBL/GenBank/DDBJ databases">
        <title>Schaedlerella arabinophila gen. nov. sp. nov., isolated from the mouse intestinal tract and comparative analysis with the genome of the closely related altered Schaedler flora strain ASF502.</title>
        <authorList>
            <person name="Miyake S."/>
            <person name="Soh M."/>
            <person name="Seedorf H."/>
        </authorList>
    </citation>
    <scope>NUCLEOTIDE SEQUENCE [LARGE SCALE GENOMIC DNA]</scope>
    <source>
        <strain evidence="7">DSM 106076</strain>
    </source>
</reference>
<feature type="transmembrane region" description="Helical" evidence="5">
    <location>
        <begin position="219"/>
        <end position="242"/>
    </location>
</feature>
<dbReference type="EMBL" id="RHJS01000002">
    <property type="protein sequence ID" value="RRK32026.1"/>
    <property type="molecule type" value="Genomic_DNA"/>
</dbReference>
<dbReference type="InterPro" id="IPR013525">
    <property type="entry name" value="ABC2_TM"/>
</dbReference>
<feature type="transmembrane region" description="Helical" evidence="5">
    <location>
        <begin position="254"/>
        <end position="275"/>
    </location>
</feature>
<evidence type="ECO:0000256" key="3">
    <source>
        <dbReference type="ARBA" id="ARBA00022989"/>
    </source>
</evidence>
<dbReference type="AlphaFoldDB" id="A0A3R8LYM5"/>
<evidence type="ECO:0000256" key="2">
    <source>
        <dbReference type="ARBA" id="ARBA00022692"/>
    </source>
</evidence>
<evidence type="ECO:0000259" key="6">
    <source>
        <dbReference type="Pfam" id="PF12698"/>
    </source>
</evidence>
<feature type="transmembrane region" description="Helical" evidence="5">
    <location>
        <begin position="20"/>
        <end position="37"/>
    </location>
</feature>
<evidence type="ECO:0000256" key="4">
    <source>
        <dbReference type="ARBA" id="ARBA00023136"/>
    </source>
</evidence>
<dbReference type="InterPro" id="IPR052902">
    <property type="entry name" value="ABC-2_transporter"/>
</dbReference>
<accession>A0A3R8LYM5</accession>
<dbReference type="Pfam" id="PF12698">
    <property type="entry name" value="ABC2_membrane_3"/>
    <property type="match status" value="1"/>
</dbReference>
<keyword evidence="4 5" id="KW-0472">Membrane</keyword>
<evidence type="ECO:0000256" key="5">
    <source>
        <dbReference type="SAM" id="Phobius"/>
    </source>
</evidence>
<keyword evidence="8" id="KW-1185">Reference proteome</keyword>
<comment type="caution">
    <text evidence="7">The sequence shown here is derived from an EMBL/GenBank/DDBJ whole genome shotgun (WGS) entry which is preliminary data.</text>
</comment>
<evidence type="ECO:0000313" key="8">
    <source>
        <dbReference type="Proteomes" id="UP000274920"/>
    </source>
</evidence>
<dbReference type="GO" id="GO:0140359">
    <property type="term" value="F:ABC-type transporter activity"/>
    <property type="evidence" value="ECO:0007669"/>
    <property type="project" value="InterPro"/>
</dbReference>
<dbReference type="GO" id="GO:0016020">
    <property type="term" value="C:membrane"/>
    <property type="evidence" value="ECO:0007669"/>
    <property type="project" value="UniProtKB-SubCell"/>
</dbReference>
<feature type="transmembrane region" description="Helical" evidence="5">
    <location>
        <begin position="348"/>
        <end position="366"/>
    </location>
</feature>
<comment type="subcellular location">
    <subcellularLocation>
        <location evidence="1">Membrane</location>
        <topology evidence="1">Multi-pass membrane protein</topology>
    </subcellularLocation>
</comment>
<evidence type="ECO:0000256" key="1">
    <source>
        <dbReference type="ARBA" id="ARBA00004141"/>
    </source>
</evidence>
<feature type="domain" description="ABC-2 type transporter transmembrane" evidence="6">
    <location>
        <begin position="19"/>
        <end position="364"/>
    </location>
</feature>
<sequence length="374" mass="41624">MLHLMKYHLIVKIKCMDVVFWPLVFPLILATLFYVAFGNIEEADFETVQTIVVEEADADPVFLEFLEAMEQGEGRFVEIRKMSEEKARRALDEKQASGIYFVGETPTLTVAGSGISESILQSILESYQNGKQTFQFVAEKHPEGMQKAMEQIGDYEALVEQVTLGGRTTNDNAQLFYALIAMACLYGAFIGMDAVFTIQANLTTLAARRCVTPTHKLKLILSEMLSCFLLHYLNVLILLAYLRFVLKQEFYGQMPRMLLVTLIGSMIGVSMGISVGSFGKMKEGVKVGILLAISMTGSFLAGLMSADMKYLVDQNAPLVNRINPAAVITDALYCINVYDDPVRFGRCLATLVVTCAVLTLASFLLIRRERYDSI</sequence>
<dbReference type="PANTHER" id="PTHR43027:SF2">
    <property type="entry name" value="TRANSPORT PERMEASE PROTEIN"/>
    <property type="match status" value="1"/>
</dbReference>
<protein>
    <submittedName>
        <fullName evidence="7">ABC transporter permease</fullName>
    </submittedName>
</protein>
<feature type="transmembrane region" description="Helical" evidence="5">
    <location>
        <begin position="175"/>
        <end position="198"/>
    </location>
</feature>
<proteinExistence type="predicted"/>
<feature type="transmembrane region" description="Helical" evidence="5">
    <location>
        <begin position="287"/>
        <end position="306"/>
    </location>
</feature>
<name>A0A3R8LYM5_9FIRM</name>
<dbReference type="PANTHER" id="PTHR43027">
    <property type="entry name" value="DOXORUBICIN RESISTANCE ABC TRANSPORTER PERMEASE PROTEIN DRRC-RELATED"/>
    <property type="match status" value="1"/>
</dbReference>
<organism evidence="7 8">
    <name type="scientific">Schaedlerella arabinosiphila</name>
    <dbReference type="NCBI Taxonomy" id="2044587"/>
    <lineage>
        <taxon>Bacteria</taxon>
        <taxon>Bacillati</taxon>
        <taxon>Bacillota</taxon>
        <taxon>Clostridia</taxon>
        <taxon>Lachnospirales</taxon>
        <taxon>Lachnospiraceae</taxon>
        <taxon>Schaedlerella</taxon>
    </lineage>
</organism>